<evidence type="ECO:0000313" key="2">
    <source>
        <dbReference type="EMBL" id="ELR24884.1"/>
    </source>
</evidence>
<evidence type="ECO:0000256" key="1">
    <source>
        <dbReference type="SAM" id="MobiDB-lite"/>
    </source>
</evidence>
<dbReference type="Proteomes" id="UP000011083">
    <property type="component" value="Unassembled WGS sequence"/>
</dbReference>
<evidence type="ECO:0000313" key="3">
    <source>
        <dbReference type="Proteomes" id="UP000011083"/>
    </source>
</evidence>
<dbReference type="PANTHER" id="PTHR31855">
    <property type="entry name" value="GUANINE NUCLEOTIDE EXCHANGE C9ORF72"/>
    <property type="match status" value="1"/>
</dbReference>
<sequence>MDTPPAAAVVRAVPSHGGVAASVAAPSASSPDTVWNLLWSSLWPTSRPTRGSGRGGRGGRARQQSLLLPRALKTVVTTLDDPPPPPDPATTTTTTTSSTTSASASASSASWFSCIQLALWVWHRPSSTVSEDLLITFARHSLSGELGEEEEELNDRLETKFHVFAEMGYIMLAVIFTGKMRGSVSKFSFSLLTPHSNLTRYLLVHHIVEDRLLQLVASLRTLMMRVLLPIRGREAEQVLGKFSALLPQFVSTTEGLFRLGLRPADPARTFFCRDHPRFAAYDPTFLHRAITSHLVTQHHTVVMGSDLELVNAWVDSLSLFLRKSELRLSARAGPGAVFVPDLVLQGLPHQELKDEAVIWCRGPLTVIDLDQERVRQSLPRHQHAALRRDYFDALRFGQGPAPLAASPTPLDKPRPLLPEEGLLRDFGGEWSGWVAEVMEEAWRLPVSTREGFVRQAMRILTRRAALLVKYVDYQLARTSFVDMGLVQSMRAELELEPEQDFLVVLAVAERLSPGIYTTLVGNPAALEDKFIELFESF</sequence>
<dbReference type="GO" id="GO:0006914">
    <property type="term" value="P:autophagy"/>
    <property type="evidence" value="ECO:0007669"/>
    <property type="project" value="TreeGrafter"/>
</dbReference>
<feature type="region of interest" description="Disordered" evidence="1">
    <location>
        <begin position="76"/>
        <end position="101"/>
    </location>
</feature>
<protein>
    <submittedName>
        <fullName evidence="2">Uncharacterized protein</fullName>
    </submittedName>
</protein>
<dbReference type="GeneID" id="14925916"/>
<dbReference type="GO" id="GO:0005085">
    <property type="term" value="F:guanyl-nucleotide exchange factor activity"/>
    <property type="evidence" value="ECO:0007669"/>
    <property type="project" value="InterPro"/>
</dbReference>
<dbReference type="VEuPathDB" id="AmoebaDB:ACA1_175590"/>
<dbReference type="InterPro" id="IPR027819">
    <property type="entry name" value="C9orf72"/>
</dbReference>
<feature type="compositionally biased region" description="Low complexity" evidence="1">
    <location>
        <begin position="89"/>
        <end position="101"/>
    </location>
</feature>
<dbReference type="EMBL" id="KB007811">
    <property type="protein sequence ID" value="ELR24884.1"/>
    <property type="molecule type" value="Genomic_DNA"/>
</dbReference>
<proteinExistence type="predicted"/>
<dbReference type="PROSITE" id="PS51835">
    <property type="entry name" value="DENN_C9ORF72"/>
    <property type="match status" value="1"/>
</dbReference>
<dbReference type="RefSeq" id="XP_004356784.1">
    <property type="nucleotide sequence ID" value="XM_004356731.1"/>
</dbReference>
<dbReference type="OrthoDB" id="17850at2759"/>
<dbReference type="GO" id="GO:0005776">
    <property type="term" value="C:autophagosome"/>
    <property type="evidence" value="ECO:0007669"/>
    <property type="project" value="TreeGrafter"/>
</dbReference>
<gene>
    <name evidence="2" type="ORF">ACA1_175590</name>
</gene>
<dbReference type="GO" id="GO:0005768">
    <property type="term" value="C:endosome"/>
    <property type="evidence" value="ECO:0007669"/>
    <property type="project" value="TreeGrafter"/>
</dbReference>
<dbReference type="STRING" id="1257118.L8HH35"/>
<organism evidence="2 3">
    <name type="scientific">Acanthamoeba castellanii (strain ATCC 30010 / Neff)</name>
    <dbReference type="NCBI Taxonomy" id="1257118"/>
    <lineage>
        <taxon>Eukaryota</taxon>
        <taxon>Amoebozoa</taxon>
        <taxon>Discosea</taxon>
        <taxon>Longamoebia</taxon>
        <taxon>Centramoebida</taxon>
        <taxon>Acanthamoebidae</taxon>
        <taxon>Acanthamoeba</taxon>
    </lineage>
</organism>
<dbReference type="OMA" id="RSNICIK"/>
<keyword evidence="3" id="KW-1185">Reference proteome</keyword>
<dbReference type="AlphaFoldDB" id="L8HH35"/>
<dbReference type="GO" id="GO:0006897">
    <property type="term" value="P:endocytosis"/>
    <property type="evidence" value="ECO:0007669"/>
    <property type="project" value="TreeGrafter"/>
</dbReference>
<reference evidence="2 3" key="1">
    <citation type="journal article" date="2013" name="Genome Biol.">
        <title>Genome of Acanthamoeba castellanii highlights extensive lateral gene transfer and early evolution of tyrosine kinase signaling.</title>
        <authorList>
            <person name="Clarke M."/>
            <person name="Lohan A.J."/>
            <person name="Liu B."/>
            <person name="Lagkouvardos I."/>
            <person name="Roy S."/>
            <person name="Zafar N."/>
            <person name="Bertelli C."/>
            <person name="Schilde C."/>
            <person name="Kianianmomeni A."/>
            <person name="Burglin T.R."/>
            <person name="Frech C."/>
            <person name="Turcotte B."/>
            <person name="Kopec K.O."/>
            <person name="Synnott J.M."/>
            <person name="Choo C."/>
            <person name="Paponov I."/>
            <person name="Finkler A."/>
            <person name="Soon Heng Tan C."/>
            <person name="Hutchins A.P."/>
            <person name="Weinmeier T."/>
            <person name="Rattei T."/>
            <person name="Chu J.S."/>
            <person name="Gimenez G."/>
            <person name="Irimia M."/>
            <person name="Rigden D.J."/>
            <person name="Fitzpatrick D.A."/>
            <person name="Lorenzo-Morales J."/>
            <person name="Bateman A."/>
            <person name="Chiu C.H."/>
            <person name="Tang P."/>
            <person name="Hegemann P."/>
            <person name="Fromm H."/>
            <person name="Raoult D."/>
            <person name="Greub G."/>
            <person name="Miranda-Saavedra D."/>
            <person name="Chen N."/>
            <person name="Nash P."/>
            <person name="Ginger M.L."/>
            <person name="Horn M."/>
            <person name="Schaap P."/>
            <person name="Caler L."/>
            <person name="Loftus B."/>
        </authorList>
    </citation>
    <scope>NUCLEOTIDE SEQUENCE [LARGE SCALE GENOMIC DNA]</scope>
    <source>
        <strain evidence="2 3">Neff</strain>
    </source>
</reference>
<name>L8HH35_ACACF</name>
<dbReference type="Pfam" id="PF15019">
    <property type="entry name" value="C9orf72-like"/>
    <property type="match status" value="1"/>
</dbReference>
<dbReference type="KEGG" id="acan:ACA1_175590"/>
<accession>L8HH35</accession>
<dbReference type="PANTHER" id="PTHR31855:SF2">
    <property type="entry name" value="GUANINE NUCLEOTIDE EXCHANGE FACTOR C9ORF72"/>
    <property type="match status" value="1"/>
</dbReference>